<gene>
    <name evidence="2" type="ORF">JOQ06_029527</name>
</gene>
<feature type="region of interest" description="Disordered" evidence="1">
    <location>
        <begin position="1"/>
        <end position="23"/>
    </location>
</feature>
<reference evidence="2" key="1">
    <citation type="submission" date="2022-11" db="EMBL/GenBank/DDBJ databases">
        <title>Chromosome-level genome of Pogonophryne albipinna.</title>
        <authorList>
            <person name="Jo E."/>
        </authorList>
    </citation>
    <scope>NUCLEOTIDE SEQUENCE</scope>
    <source>
        <strain evidence="2">SGF0006</strain>
        <tissue evidence="2">Muscle</tissue>
    </source>
</reference>
<feature type="non-terminal residue" evidence="2">
    <location>
        <position position="72"/>
    </location>
</feature>
<dbReference type="AlphaFoldDB" id="A0AAD6ADP5"/>
<dbReference type="Proteomes" id="UP001219934">
    <property type="component" value="Unassembled WGS sequence"/>
</dbReference>
<sequence>NAIQSFGYGSEGGTLHVTEPSSTFLPPAPPLQGNTLKPLDSACMFSTCANLQFLLSLTEHQSPLVFMGKRGR</sequence>
<evidence type="ECO:0000313" key="3">
    <source>
        <dbReference type="Proteomes" id="UP001219934"/>
    </source>
</evidence>
<keyword evidence="3" id="KW-1185">Reference proteome</keyword>
<feature type="non-terminal residue" evidence="2">
    <location>
        <position position="1"/>
    </location>
</feature>
<name>A0AAD6ADP5_9TELE</name>
<protein>
    <submittedName>
        <fullName evidence="2">Uncharacterized protein</fullName>
    </submittedName>
</protein>
<proteinExistence type="predicted"/>
<evidence type="ECO:0000256" key="1">
    <source>
        <dbReference type="SAM" id="MobiDB-lite"/>
    </source>
</evidence>
<evidence type="ECO:0000313" key="2">
    <source>
        <dbReference type="EMBL" id="KAJ4922675.1"/>
    </source>
</evidence>
<organism evidence="2 3">
    <name type="scientific">Pogonophryne albipinna</name>
    <dbReference type="NCBI Taxonomy" id="1090488"/>
    <lineage>
        <taxon>Eukaryota</taxon>
        <taxon>Metazoa</taxon>
        <taxon>Chordata</taxon>
        <taxon>Craniata</taxon>
        <taxon>Vertebrata</taxon>
        <taxon>Euteleostomi</taxon>
        <taxon>Actinopterygii</taxon>
        <taxon>Neopterygii</taxon>
        <taxon>Teleostei</taxon>
        <taxon>Neoteleostei</taxon>
        <taxon>Acanthomorphata</taxon>
        <taxon>Eupercaria</taxon>
        <taxon>Perciformes</taxon>
        <taxon>Notothenioidei</taxon>
        <taxon>Pogonophryne</taxon>
    </lineage>
</organism>
<accession>A0AAD6ADP5</accession>
<dbReference type="EMBL" id="JAPTMU010000062">
    <property type="protein sequence ID" value="KAJ4922675.1"/>
    <property type="molecule type" value="Genomic_DNA"/>
</dbReference>
<comment type="caution">
    <text evidence="2">The sequence shown here is derived from an EMBL/GenBank/DDBJ whole genome shotgun (WGS) entry which is preliminary data.</text>
</comment>